<proteinExistence type="inferred from homology"/>
<evidence type="ECO:0000256" key="6">
    <source>
        <dbReference type="ARBA" id="ARBA00023136"/>
    </source>
</evidence>
<feature type="transmembrane region" description="Helical" evidence="7">
    <location>
        <begin position="78"/>
        <end position="98"/>
    </location>
</feature>
<dbReference type="RefSeq" id="WP_213518527.1">
    <property type="nucleotide sequence ID" value="NZ_BOSE01000008.1"/>
</dbReference>
<feature type="transmembrane region" description="Helical" evidence="7">
    <location>
        <begin position="110"/>
        <end position="131"/>
    </location>
</feature>
<evidence type="ECO:0000256" key="4">
    <source>
        <dbReference type="ARBA" id="ARBA00022692"/>
    </source>
</evidence>
<evidence type="ECO:0000259" key="8">
    <source>
        <dbReference type="PROSITE" id="PS50928"/>
    </source>
</evidence>
<dbReference type="GO" id="GO:0005886">
    <property type="term" value="C:plasma membrane"/>
    <property type="evidence" value="ECO:0007669"/>
    <property type="project" value="UniProtKB-SubCell"/>
</dbReference>
<accession>A0A919YQN0</accession>
<dbReference type="AlphaFoldDB" id="A0A919YQN0"/>
<feature type="transmembrane region" description="Helical" evidence="7">
    <location>
        <begin position="265"/>
        <end position="288"/>
    </location>
</feature>
<evidence type="ECO:0000256" key="1">
    <source>
        <dbReference type="ARBA" id="ARBA00004651"/>
    </source>
</evidence>
<dbReference type="PANTHER" id="PTHR30193">
    <property type="entry name" value="ABC TRANSPORTER PERMEASE PROTEIN"/>
    <property type="match status" value="1"/>
</dbReference>
<evidence type="ECO:0000256" key="7">
    <source>
        <dbReference type="RuleBase" id="RU363032"/>
    </source>
</evidence>
<feature type="transmembrane region" description="Helical" evidence="7">
    <location>
        <begin position="12"/>
        <end position="39"/>
    </location>
</feature>
<sequence length="296" mass="32789">MLLSKNQLRDNVAGYLFVAPMLLGSAVLILFPIVASFILSMTDWNFVTGLAGANFVGLDNFAALFSDSVFLKGLTNNFILLLVVPIGLFLSLILAVVINKGVYFKDTFKVIYFMPYISSTVAIALVFQVLFHPTQGPINQTLMALGIENVPGWIASTDWALVSVMLIIIWTQIGFQVILYIAALQNIPPQLYEAAEVDGASMWYKFKNITVPLVTPTTFLLLIQGIVSTFKVFDLIIVLTEGGPANSSTIPVLYMYQQAFEELKTGYASAISVILFLILVVITFLQWMGQKKWVNY</sequence>
<reference evidence="9" key="1">
    <citation type="submission" date="2021-03" db="EMBL/GenBank/DDBJ databases">
        <title>Antimicrobial resistance genes in bacteria isolated from Japanese honey, and their potential for conferring macrolide and lincosamide resistance in the American foulbrood pathogen Paenibacillus larvae.</title>
        <authorList>
            <person name="Okamoto M."/>
            <person name="Kumagai M."/>
            <person name="Kanamori H."/>
            <person name="Takamatsu D."/>
        </authorList>
    </citation>
    <scope>NUCLEOTIDE SEQUENCE</scope>
    <source>
        <strain evidence="9">J40TS1</strain>
    </source>
</reference>
<name>A0A919YQN0_9BACL</name>
<keyword evidence="10" id="KW-1185">Reference proteome</keyword>
<keyword evidence="4 7" id="KW-0812">Transmembrane</keyword>
<feature type="transmembrane region" description="Helical" evidence="7">
    <location>
        <begin position="159"/>
        <end position="182"/>
    </location>
</feature>
<organism evidence="9 10">
    <name type="scientific">Paenibacillus montaniterrae</name>
    <dbReference type="NCBI Taxonomy" id="429341"/>
    <lineage>
        <taxon>Bacteria</taxon>
        <taxon>Bacillati</taxon>
        <taxon>Bacillota</taxon>
        <taxon>Bacilli</taxon>
        <taxon>Bacillales</taxon>
        <taxon>Paenibacillaceae</taxon>
        <taxon>Paenibacillus</taxon>
    </lineage>
</organism>
<keyword evidence="2 7" id="KW-0813">Transport</keyword>
<evidence type="ECO:0000313" key="9">
    <source>
        <dbReference type="EMBL" id="GIP18283.1"/>
    </source>
</evidence>
<evidence type="ECO:0000256" key="5">
    <source>
        <dbReference type="ARBA" id="ARBA00022989"/>
    </source>
</evidence>
<dbReference type="PROSITE" id="PS50928">
    <property type="entry name" value="ABC_TM1"/>
    <property type="match status" value="1"/>
</dbReference>
<dbReference type="SUPFAM" id="SSF161098">
    <property type="entry name" value="MetI-like"/>
    <property type="match status" value="1"/>
</dbReference>
<protein>
    <submittedName>
        <fullName evidence="9">ABC transporter permease</fullName>
    </submittedName>
</protein>
<evidence type="ECO:0000256" key="2">
    <source>
        <dbReference type="ARBA" id="ARBA00022448"/>
    </source>
</evidence>
<evidence type="ECO:0000256" key="3">
    <source>
        <dbReference type="ARBA" id="ARBA00022475"/>
    </source>
</evidence>
<dbReference type="Proteomes" id="UP000683139">
    <property type="component" value="Unassembled WGS sequence"/>
</dbReference>
<dbReference type="PANTHER" id="PTHR30193:SF37">
    <property type="entry name" value="INNER MEMBRANE ABC TRANSPORTER PERMEASE PROTEIN YCJO"/>
    <property type="match status" value="1"/>
</dbReference>
<dbReference type="GO" id="GO:0055085">
    <property type="term" value="P:transmembrane transport"/>
    <property type="evidence" value="ECO:0007669"/>
    <property type="project" value="InterPro"/>
</dbReference>
<dbReference type="Gene3D" id="1.10.3720.10">
    <property type="entry name" value="MetI-like"/>
    <property type="match status" value="1"/>
</dbReference>
<feature type="transmembrane region" description="Helical" evidence="7">
    <location>
        <begin position="46"/>
        <end position="66"/>
    </location>
</feature>
<dbReference type="Pfam" id="PF00528">
    <property type="entry name" value="BPD_transp_1"/>
    <property type="match status" value="1"/>
</dbReference>
<comment type="subcellular location">
    <subcellularLocation>
        <location evidence="1 7">Cell membrane</location>
        <topology evidence="1 7">Multi-pass membrane protein</topology>
    </subcellularLocation>
</comment>
<gene>
    <name evidence="9" type="ORF">J40TS1_39250</name>
</gene>
<feature type="domain" description="ABC transmembrane type-1" evidence="8">
    <location>
        <begin position="73"/>
        <end position="286"/>
    </location>
</feature>
<dbReference type="EMBL" id="BOSE01000008">
    <property type="protein sequence ID" value="GIP18283.1"/>
    <property type="molecule type" value="Genomic_DNA"/>
</dbReference>
<dbReference type="CDD" id="cd06261">
    <property type="entry name" value="TM_PBP2"/>
    <property type="match status" value="1"/>
</dbReference>
<keyword evidence="6 7" id="KW-0472">Membrane</keyword>
<keyword evidence="5 7" id="KW-1133">Transmembrane helix</keyword>
<dbReference type="InterPro" id="IPR035906">
    <property type="entry name" value="MetI-like_sf"/>
</dbReference>
<comment type="similarity">
    <text evidence="7">Belongs to the binding-protein-dependent transport system permease family.</text>
</comment>
<dbReference type="InterPro" id="IPR051393">
    <property type="entry name" value="ABC_transporter_permease"/>
</dbReference>
<keyword evidence="3" id="KW-1003">Cell membrane</keyword>
<dbReference type="InterPro" id="IPR000515">
    <property type="entry name" value="MetI-like"/>
</dbReference>
<comment type="caution">
    <text evidence="9">The sequence shown here is derived from an EMBL/GenBank/DDBJ whole genome shotgun (WGS) entry which is preliminary data.</text>
</comment>
<evidence type="ECO:0000313" key="10">
    <source>
        <dbReference type="Proteomes" id="UP000683139"/>
    </source>
</evidence>